<dbReference type="EMBL" id="VWSF01000006">
    <property type="protein sequence ID" value="KAA5546753.1"/>
    <property type="molecule type" value="Genomic_DNA"/>
</dbReference>
<dbReference type="SUPFAM" id="SSF48452">
    <property type="entry name" value="TPR-like"/>
    <property type="match status" value="1"/>
</dbReference>
<comment type="subcellular location">
    <subcellularLocation>
        <location evidence="1">Cell outer membrane</location>
    </subcellularLocation>
</comment>
<feature type="domain" description="SusD-like N-terminal" evidence="8">
    <location>
        <begin position="27"/>
        <end position="224"/>
    </location>
</feature>
<evidence type="ECO:0000256" key="2">
    <source>
        <dbReference type="ARBA" id="ARBA00006275"/>
    </source>
</evidence>
<sequence>MKKYIYNLFKYSALSLFLLAGSGCEKDFLEKNPLDQISSSTFWKTKADFDMALTASYATLQNSIFSTAMPNMDALTDNGYGQHNYNGSQRIVQGDISPSSGGFINDVYNGSYQGITRINIFLQQLSNYQGADISNDLKARYEAEARFLRGFYYYQLYFFYGAVPLVTEPLTLETQNQPKAPADKILEQVMSDLNFAITALPNVRYGANNGHAVKSSAEAFKARVLMYVGYNENGEPKPEILTQARDLLSGLMTSGYSLDPVYENVFRYNTQESSPEIMFSIKFLAPDNATAMDQWYGDWLVVSPLQNMVNAYESTDGLPWGVSPLTNPNNPMENRDPRLAKTIFVNAPKFNGKEHLPSNNRPTGYGVAKFLSPDLMPYGYSTQSHQDWVVLRYGEVLLMYAEAQNELVGPDQSVYDAINAIRSRVGMPDVPKGLNKVQMRERIRQERRIELAFEGFRYYDLKRWRTAETVLPQVKDGIIPYKFEKRFYLWPLPQTEIDKSQGVLVQNPDYK</sequence>
<dbReference type="Pfam" id="PF07980">
    <property type="entry name" value="SusD_RagB"/>
    <property type="match status" value="1"/>
</dbReference>
<comment type="similarity">
    <text evidence="2">Belongs to the SusD family.</text>
</comment>
<proteinExistence type="inferred from homology"/>
<evidence type="ECO:0000256" key="6">
    <source>
        <dbReference type="SAM" id="SignalP"/>
    </source>
</evidence>
<evidence type="ECO:0000259" key="8">
    <source>
        <dbReference type="Pfam" id="PF14322"/>
    </source>
</evidence>
<dbReference type="InterPro" id="IPR033985">
    <property type="entry name" value="SusD-like_N"/>
</dbReference>
<evidence type="ECO:0000256" key="5">
    <source>
        <dbReference type="ARBA" id="ARBA00023237"/>
    </source>
</evidence>
<evidence type="ECO:0000256" key="3">
    <source>
        <dbReference type="ARBA" id="ARBA00022729"/>
    </source>
</evidence>
<dbReference type="PROSITE" id="PS51257">
    <property type="entry name" value="PROKAR_LIPOPROTEIN"/>
    <property type="match status" value="1"/>
</dbReference>
<gene>
    <name evidence="9" type="ORF">F0145_10475</name>
</gene>
<dbReference type="AlphaFoldDB" id="A0A5M6DH50"/>
<organism evidence="9 10">
    <name type="scientific">Adhaeribacter rhizoryzae</name>
    <dbReference type="NCBI Taxonomy" id="2607907"/>
    <lineage>
        <taxon>Bacteria</taxon>
        <taxon>Pseudomonadati</taxon>
        <taxon>Bacteroidota</taxon>
        <taxon>Cytophagia</taxon>
        <taxon>Cytophagales</taxon>
        <taxon>Hymenobacteraceae</taxon>
        <taxon>Adhaeribacter</taxon>
    </lineage>
</organism>
<feature type="signal peptide" evidence="6">
    <location>
        <begin position="1"/>
        <end position="20"/>
    </location>
</feature>
<evidence type="ECO:0000259" key="7">
    <source>
        <dbReference type="Pfam" id="PF07980"/>
    </source>
</evidence>
<evidence type="ECO:0000256" key="1">
    <source>
        <dbReference type="ARBA" id="ARBA00004442"/>
    </source>
</evidence>
<protein>
    <submittedName>
        <fullName evidence="9">RagB/SusD family nutrient uptake outer membrane protein</fullName>
    </submittedName>
</protein>
<dbReference type="Proteomes" id="UP000323426">
    <property type="component" value="Unassembled WGS sequence"/>
</dbReference>
<name>A0A5M6DH50_9BACT</name>
<feature type="chain" id="PRO_5024440729" evidence="6">
    <location>
        <begin position="21"/>
        <end position="511"/>
    </location>
</feature>
<feature type="domain" description="RagB/SusD" evidence="7">
    <location>
        <begin position="288"/>
        <end position="510"/>
    </location>
</feature>
<dbReference type="RefSeq" id="WP_150088354.1">
    <property type="nucleotide sequence ID" value="NZ_VWSF01000006.1"/>
</dbReference>
<dbReference type="InterPro" id="IPR011990">
    <property type="entry name" value="TPR-like_helical_dom_sf"/>
</dbReference>
<comment type="caution">
    <text evidence="9">The sequence shown here is derived from an EMBL/GenBank/DDBJ whole genome shotgun (WGS) entry which is preliminary data.</text>
</comment>
<dbReference type="Gene3D" id="1.25.40.390">
    <property type="match status" value="1"/>
</dbReference>
<accession>A0A5M6DH50</accession>
<evidence type="ECO:0000313" key="9">
    <source>
        <dbReference type="EMBL" id="KAA5546753.1"/>
    </source>
</evidence>
<dbReference type="GO" id="GO:0009279">
    <property type="term" value="C:cell outer membrane"/>
    <property type="evidence" value="ECO:0007669"/>
    <property type="project" value="UniProtKB-SubCell"/>
</dbReference>
<keyword evidence="10" id="KW-1185">Reference proteome</keyword>
<reference evidence="9 10" key="1">
    <citation type="submission" date="2019-09" db="EMBL/GenBank/DDBJ databases">
        <title>Genome sequence and assembly of Adhaeribacter sp.</title>
        <authorList>
            <person name="Chhetri G."/>
        </authorList>
    </citation>
    <scope>NUCLEOTIDE SEQUENCE [LARGE SCALE GENOMIC DNA]</scope>
    <source>
        <strain evidence="9 10">DK36</strain>
    </source>
</reference>
<dbReference type="InterPro" id="IPR012944">
    <property type="entry name" value="SusD_RagB_dom"/>
</dbReference>
<keyword evidence="3 6" id="KW-0732">Signal</keyword>
<evidence type="ECO:0000256" key="4">
    <source>
        <dbReference type="ARBA" id="ARBA00023136"/>
    </source>
</evidence>
<dbReference type="Pfam" id="PF14322">
    <property type="entry name" value="SusD-like_3"/>
    <property type="match status" value="1"/>
</dbReference>
<evidence type="ECO:0000313" key="10">
    <source>
        <dbReference type="Proteomes" id="UP000323426"/>
    </source>
</evidence>
<keyword evidence="5" id="KW-0998">Cell outer membrane</keyword>
<keyword evidence="4" id="KW-0472">Membrane</keyword>